<dbReference type="AlphaFoldDB" id="A0A1V9YJP7"/>
<feature type="domain" description="Carbohydrate-binding" evidence="2">
    <location>
        <begin position="44"/>
        <end position="153"/>
    </location>
</feature>
<dbReference type="SUPFAM" id="SSF49344">
    <property type="entry name" value="CBD9-like"/>
    <property type="match status" value="1"/>
</dbReference>
<evidence type="ECO:0000259" key="2">
    <source>
        <dbReference type="Pfam" id="PF06452"/>
    </source>
</evidence>
<accession>A0A1V9YJP7</accession>
<dbReference type="STRING" id="1202772.A0A1V9YJP7"/>
<evidence type="ECO:0000313" key="4">
    <source>
        <dbReference type="Proteomes" id="UP000243579"/>
    </source>
</evidence>
<proteinExistence type="predicted"/>
<dbReference type="Gene3D" id="2.60.40.1190">
    <property type="match status" value="1"/>
</dbReference>
<dbReference type="GO" id="GO:0030246">
    <property type="term" value="F:carbohydrate binding"/>
    <property type="evidence" value="ECO:0007669"/>
    <property type="project" value="InterPro"/>
</dbReference>
<sequence length="411" mass="46891">MIRSLLLMAMPTAWAHDGSKTCSFLDAYPRRYPVYNLGTAKVTVDGRLDEAAWAEVPWSEPFVDIQGPQFWSQPWFSTRVKMRYDDTFLYIGAYMEETEVWANMTHRNDVVFYDNDFEIFVDPTGSTHGYKEFEINAINTTWNLLLDKPYRDDGHENSTRVDPVYGFDLLPFGLHSAVYMKGSPNIPQQRAKYWTTEVALPLEGLVAGTAAVAPPRDKSFWRINFSRVEYVVQVVDDAYQKVPGLSEENWAWSPQGAIAMHMPEKWGYVQFRNEAVPKDISPVPYDEHWAARYLAFQVYYAQAACRSKTKAYAATLAELTPFFMTTNTAEVLGCLDAHWTVSTGINCGDVKQCVGFKRLVCGHCLLADGQKTNCANHSRRPFDGHFQFIMSATIQNHLVDDLHLVYGCNEW</sequence>
<dbReference type="EMBL" id="JNBR01001548">
    <property type="protein sequence ID" value="OQR85954.1"/>
    <property type="molecule type" value="Genomic_DNA"/>
</dbReference>
<gene>
    <name evidence="3" type="ORF">ACHHYP_11142</name>
</gene>
<comment type="caution">
    <text evidence="3">The sequence shown here is derived from an EMBL/GenBank/DDBJ whole genome shotgun (WGS) entry which is preliminary data.</text>
</comment>
<dbReference type="PANTHER" id="PTHR35532:SF5">
    <property type="entry name" value="CARBOHYDRATE-BINDING DOMAIN-CONTAINING PROTEIN"/>
    <property type="match status" value="1"/>
</dbReference>
<organism evidence="3 4">
    <name type="scientific">Achlya hypogyna</name>
    <name type="common">Oomycete</name>
    <name type="synonym">Protoachlya hypogyna</name>
    <dbReference type="NCBI Taxonomy" id="1202772"/>
    <lineage>
        <taxon>Eukaryota</taxon>
        <taxon>Sar</taxon>
        <taxon>Stramenopiles</taxon>
        <taxon>Oomycota</taxon>
        <taxon>Saprolegniomycetes</taxon>
        <taxon>Saprolegniales</taxon>
        <taxon>Achlyaceae</taxon>
        <taxon>Achlya</taxon>
    </lineage>
</organism>
<evidence type="ECO:0000256" key="1">
    <source>
        <dbReference type="SAM" id="SignalP"/>
    </source>
</evidence>
<dbReference type="PANTHER" id="PTHR35532">
    <property type="entry name" value="SIMILAR TO POLYHYDROXYALKANOATE DEPOLYMERASE"/>
    <property type="match status" value="1"/>
</dbReference>
<keyword evidence="1" id="KW-0732">Signal</keyword>
<dbReference type="GO" id="GO:0016052">
    <property type="term" value="P:carbohydrate catabolic process"/>
    <property type="evidence" value="ECO:0007669"/>
    <property type="project" value="InterPro"/>
</dbReference>
<dbReference type="CDD" id="cd09620">
    <property type="entry name" value="CBM9_like_3"/>
    <property type="match status" value="1"/>
</dbReference>
<dbReference type="InterPro" id="IPR010502">
    <property type="entry name" value="Carb-bd_dom_fam9"/>
</dbReference>
<dbReference type="OrthoDB" id="59288at2759"/>
<dbReference type="Pfam" id="PF06452">
    <property type="entry name" value="CBM9_1"/>
    <property type="match status" value="1"/>
</dbReference>
<feature type="chain" id="PRO_5012076894" description="Carbohydrate-binding domain-containing protein" evidence="1">
    <location>
        <begin position="16"/>
        <end position="411"/>
    </location>
</feature>
<keyword evidence="4" id="KW-1185">Reference proteome</keyword>
<name>A0A1V9YJP7_ACHHY</name>
<dbReference type="GO" id="GO:0004553">
    <property type="term" value="F:hydrolase activity, hydrolyzing O-glycosyl compounds"/>
    <property type="evidence" value="ECO:0007669"/>
    <property type="project" value="InterPro"/>
</dbReference>
<reference evidence="3 4" key="1">
    <citation type="journal article" date="2014" name="Genome Biol. Evol.">
        <title>The secreted proteins of Achlya hypogyna and Thraustotheca clavata identify the ancestral oomycete secretome and reveal gene acquisitions by horizontal gene transfer.</title>
        <authorList>
            <person name="Misner I."/>
            <person name="Blouin N."/>
            <person name="Leonard G."/>
            <person name="Richards T.A."/>
            <person name="Lane C.E."/>
        </authorList>
    </citation>
    <scope>NUCLEOTIDE SEQUENCE [LARGE SCALE GENOMIC DNA]</scope>
    <source>
        <strain evidence="3 4">ATCC 48635</strain>
    </source>
</reference>
<dbReference type="Proteomes" id="UP000243579">
    <property type="component" value="Unassembled WGS sequence"/>
</dbReference>
<evidence type="ECO:0000313" key="3">
    <source>
        <dbReference type="EMBL" id="OQR85954.1"/>
    </source>
</evidence>
<feature type="signal peptide" evidence="1">
    <location>
        <begin position="1"/>
        <end position="15"/>
    </location>
</feature>
<protein>
    <recommendedName>
        <fullName evidence="2">Carbohydrate-binding domain-containing protein</fullName>
    </recommendedName>
</protein>